<keyword evidence="3" id="KW-1185">Reference proteome</keyword>
<organism evidence="2 3">
    <name type="scientific">Desulfopila aestuarii DSM 18488</name>
    <dbReference type="NCBI Taxonomy" id="1121416"/>
    <lineage>
        <taxon>Bacteria</taxon>
        <taxon>Pseudomonadati</taxon>
        <taxon>Thermodesulfobacteriota</taxon>
        <taxon>Desulfobulbia</taxon>
        <taxon>Desulfobulbales</taxon>
        <taxon>Desulfocapsaceae</taxon>
        <taxon>Desulfopila</taxon>
    </lineage>
</organism>
<reference evidence="2 3" key="1">
    <citation type="submission" date="2016-12" db="EMBL/GenBank/DDBJ databases">
        <authorList>
            <person name="Song W.-J."/>
            <person name="Kurnit D.M."/>
        </authorList>
    </citation>
    <scope>NUCLEOTIDE SEQUENCE [LARGE SCALE GENOMIC DNA]</scope>
    <source>
        <strain evidence="2 3">DSM 18488</strain>
    </source>
</reference>
<evidence type="ECO:0000259" key="1">
    <source>
        <dbReference type="PROSITE" id="PS50206"/>
    </source>
</evidence>
<dbReference type="SMART" id="SM00450">
    <property type="entry name" value="RHOD"/>
    <property type="match status" value="1"/>
</dbReference>
<proteinExistence type="predicted"/>
<dbReference type="EMBL" id="FRFE01000010">
    <property type="protein sequence ID" value="SHO48503.1"/>
    <property type="molecule type" value="Genomic_DNA"/>
</dbReference>
<dbReference type="CDD" id="cd00158">
    <property type="entry name" value="RHOD"/>
    <property type="match status" value="1"/>
</dbReference>
<dbReference type="SUPFAM" id="SSF52821">
    <property type="entry name" value="Rhodanese/Cell cycle control phosphatase"/>
    <property type="match status" value="1"/>
</dbReference>
<dbReference type="Pfam" id="PF00581">
    <property type="entry name" value="Rhodanese"/>
    <property type="match status" value="1"/>
</dbReference>
<keyword evidence="2" id="KW-0808">Transferase</keyword>
<dbReference type="AlphaFoldDB" id="A0A1M7Y795"/>
<protein>
    <submittedName>
        <fullName evidence="2">Rhodanese-related sulfurtransferase</fullName>
    </submittedName>
</protein>
<dbReference type="InterPro" id="IPR050229">
    <property type="entry name" value="GlpE_sulfurtransferase"/>
</dbReference>
<gene>
    <name evidence="2" type="ORF">SAMN02745220_02335</name>
</gene>
<sequence>MVVAADMRVMDRLRRLAGLILSLVFLAYFTGCSEEPASQTVSNDGTETQGESVIAGPEFASLLAVEAQAFLAKEPNTLIVDVRTEAEREQLRIPGSVAVPLNDILRGAAELPKDKPLLLVCAVGGRSYAAGLYLAQKKYPRIYNLRGGISAWQKAGLPLEYGKK</sequence>
<dbReference type="PROSITE" id="PS50206">
    <property type="entry name" value="RHODANESE_3"/>
    <property type="match status" value="1"/>
</dbReference>
<dbReference type="GO" id="GO:0016740">
    <property type="term" value="F:transferase activity"/>
    <property type="evidence" value="ECO:0007669"/>
    <property type="project" value="UniProtKB-KW"/>
</dbReference>
<name>A0A1M7Y795_9BACT</name>
<dbReference type="Gene3D" id="3.40.250.10">
    <property type="entry name" value="Rhodanese-like domain"/>
    <property type="match status" value="1"/>
</dbReference>
<evidence type="ECO:0000313" key="2">
    <source>
        <dbReference type="EMBL" id="SHO48503.1"/>
    </source>
</evidence>
<dbReference type="STRING" id="1121416.SAMN02745220_02335"/>
<accession>A0A1M7Y795</accession>
<dbReference type="PANTHER" id="PTHR43031:SF1">
    <property type="entry name" value="PYRIDINE NUCLEOTIDE-DISULPHIDE OXIDOREDUCTASE"/>
    <property type="match status" value="1"/>
</dbReference>
<dbReference type="InterPro" id="IPR036873">
    <property type="entry name" value="Rhodanese-like_dom_sf"/>
</dbReference>
<evidence type="ECO:0000313" key="3">
    <source>
        <dbReference type="Proteomes" id="UP000184603"/>
    </source>
</evidence>
<dbReference type="InterPro" id="IPR001763">
    <property type="entry name" value="Rhodanese-like_dom"/>
</dbReference>
<feature type="domain" description="Rhodanese" evidence="1">
    <location>
        <begin position="73"/>
        <end position="161"/>
    </location>
</feature>
<dbReference type="Proteomes" id="UP000184603">
    <property type="component" value="Unassembled WGS sequence"/>
</dbReference>
<dbReference type="PANTHER" id="PTHR43031">
    <property type="entry name" value="FAD-DEPENDENT OXIDOREDUCTASE"/>
    <property type="match status" value="1"/>
</dbReference>